<comment type="caution">
    <text evidence="3">The sequence shown here is derived from an EMBL/GenBank/DDBJ whole genome shotgun (WGS) entry which is preliminary data.</text>
</comment>
<gene>
    <name evidence="3" type="ORF">BJ878DRAFT_254779</name>
</gene>
<accession>A0A9P8CD76</accession>
<feature type="domain" description="J" evidence="2">
    <location>
        <begin position="57"/>
        <end position="139"/>
    </location>
</feature>
<dbReference type="InterPro" id="IPR001623">
    <property type="entry name" value="DnaJ_domain"/>
</dbReference>
<dbReference type="AlphaFoldDB" id="A0A9P8CD76"/>
<proteinExistence type="predicted"/>
<protein>
    <recommendedName>
        <fullName evidence="2">J domain-containing protein</fullName>
    </recommendedName>
</protein>
<evidence type="ECO:0000256" key="1">
    <source>
        <dbReference type="SAM" id="MobiDB-lite"/>
    </source>
</evidence>
<dbReference type="OrthoDB" id="17458at2759"/>
<evidence type="ECO:0000313" key="3">
    <source>
        <dbReference type="EMBL" id="KAG9241006.1"/>
    </source>
</evidence>
<sequence length="310" mass="35133">MLLKQKALLSCNAFQSLSRFTTSSTEPSNNPSCHHRHHQTRSYAVFNEGKSRHVDYRWPEITGTNKVPNPYQIFNQQKGSKYSKERFYTLVKIYHPDRHDQVMNDGLDYATKLERYRLVVAANDILSDPIKRNAYDTWGAGWNSSNEAGMPHGMARTSTKYGTYTQRGWNPKPGAPMRNATWEDWERWHQKEAGGPQQETFSSNSVFVSLIMMFAAIGFVGQVTRVESHTETVMEHRGALHISVSEDLRRRRQGTAAIEANRDERIRSFLNSRGPDGYGVTGLENTDDVKLLPAPPGYSSTGSKDLSSRG</sequence>
<dbReference type="Proteomes" id="UP000887226">
    <property type="component" value="Unassembled WGS sequence"/>
</dbReference>
<dbReference type="CDD" id="cd06257">
    <property type="entry name" value="DnaJ"/>
    <property type="match status" value="1"/>
</dbReference>
<dbReference type="InterPro" id="IPR018253">
    <property type="entry name" value="DnaJ_domain_CS"/>
</dbReference>
<keyword evidence="4" id="KW-1185">Reference proteome</keyword>
<organism evidence="3 4">
    <name type="scientific">Calycina marina</name>
    <dbReference type="NCBI Taxonomy" id="1763456"/>
    <lineage>
        <taxon>Eukaryota</taxon>
        <taxon>Fungi</taxon>
        <taxon>Dikarya</taxon>
        <taxon>Ascomycota</taxon>
        <taxon>Pezizomycotina</taxon>
        <taxon>Leotiomycetes</taxon>
        <taxon>Helotiales</taxon>
        <taxon>Pezizellaceae</taxon>
        <taxon>Calycina</taxon>
    </lineage>
</organism>
<evidence type="ECO:0000259" key="2">
    <source>
        <dbReference type="PROSITE" id="PS50076"/>
    </source>
</evidence>
<dbReference type="PANTHER" id="PTHR24074">
    <property type="entry name" value="CO-CHAPERONE PROTEIN DJLA"/>
    <property type="match status" value="1"/>
</dbReference>
<dbReference type="SUPFAM" id="SSF46565">
    <property type="entry name" value="Chaperone J-domain"/>
    <property type="match status" value="1"/>
</dbReference>
<feature type="compositionally biased region" description="Polar residues" evidence="1">
    <location>
        <begin position="298"/>
        <end position="310"/>
    </location>
</feature>
<dbReference type="PROSITE" id="PS50076">
    <property type="entry name" value="DNAJ_2"/>
    <property type="match status" value="1"/>
</dbReference>
<name>A0A9P8CD76_9HELO</name>
<feature type="region of interest" description="Disordered" evidence="1">
    <location>
        <begin position="276"/>
        <end position="310"/>
    </location>
</feature>
<dbReference type="InterPro" id="IPR050817">
    <property type="entry name" value="DjlA_DnaK_co-chaperone"/>
</dbReference>
<dbReference type="InterPro" id="IPR036869">
    <property type="entry name" value="J_dom_sf"/>
</dbReference>
<evidence type="ECO:0000313" key="4">
    <source>
        <dbReference type="Proteomes" id="UP000887226"/>
    </source>
</evidence>
<dbReference type="EMBL" id="MU254291">
    <property type="protein sequence ID" value="KAG9241006.1"/>
    <property type="molecule type" value="Genomic_DNA"/>
</dbReference>
<dbReference type="PROSITE" id="PS00636">
    <property type="entry name" value="DNAJ_1"/>
    <property type="match status" value="1"/>
</dbReference>
<dbReference type="Gene3D" id="1.10.287.110">
    <property type="entry name" value="DnaJ domain"/>
    <property type="match status" value="1"/>
</dbReference>
<reference evidence="3" key="1">
    <citation type="journal article" date="2021" name="IMA Fungus">
        <title>Genomic characterization of three marine fungi, including Emericellopsis atlantica sp. nov. with signatures of a generalist lifestyle and marine biomass degradation.</title>
        <authorList>
            <person name="Hagestad O.C."/>
            <person name="Hou L."/>
            <person name="Andersen J.H."/>
            <person name="Hansen E.H."/>
            <person name="Altermark B."/>
            <person name="Li C."/>
            <person name="Kuhnert E."/>
            <person name="Cox R.J."/>
            <person name="Crous P.W."/>
            <person name="Spatafora J.W."/>
            <person name="Lail K."/>
            <person name="Amirebrahimi M."/>
            <person name="Lipzen A."/>
            <person name="Pangilinan J."/>
            <person name="Andreopoulos W."/>
            <person name="Hayes R.D."/>
            <person name="Ng V."/>
            <person name="Grigoriev I.V."/>
            <person name="Jackson S.A."/>
            <person name="Sutton T.D.S."/>
            <person name="Dobson A.D.W."/>
            <person name="Rama T."/>
        </authorList>
    </citation>
    <scope>NUCLEOTIDE SEQUENCE</scope>
    <source>
        <strain evidence="3">TRa3180A</strain>
    </source>
</reference>